<keyword evidence="4" id="KW-0446">Lipid-binding</keyword>
<dbReference type="SUPFAM" id="SSF144000">
    <property type="entry name" value="Oxysterol-binding protein-like"/>
    <property type="match status" value="1"/>
</dbReference>
<dbReference type="SMART" id="SM00233">
    <property type="entry name" value="PH"/>
    <property type="match status" value="1"/>
</dbReference>
<feature type="region of interest" description="Disordered" evidence="5">
    <location>
        <begin position="568"/>
        <end position="612"/>
    </location>
</feature>
<dbReference type="GO" id="GO:0120009">
    <property type="term" value="P:intermembrane lipid transfer"/>
    <property type="evidence" value="ECO:0007669"/>
    <property type="project" value="UniProtKB-ARBA"/>
</dbReference>
<feature type="domain" description="PH" evidence="6">
    <location>
        <begin position="252"/>
        <end position="343"/>
    </location>
</feature>
<organism evidence="8 9">
    <name type="scientific">Entomortierella parvispora</name>
    <dbReference type="NCBI Taxonomy" id="205924"/>
    <lineage>
        <taxon>Eukaryota</taxon>
        <taxon>Fungi</taxon>
        <taxon>Fungi incertae sedis</taxon>
        <taxon>Mucoromycota</taxon>
        <taxon>Mortierellomycotina</taxon>
        <taxon>Mortierellomycetes</taxon>
        <taxon>Mortierellales</taxon>
        <taxon>Mortierellaceae</taxon>
        <taxon>Entomortierella</taxon>
    </lineage>
</organism>
<feature type="compositionally biased region" description="Polar residues" evidence="5">
    <location>
        <begin position="135"/>
        <end position="147"/>
    </location>
</feature>
<dbReference type="PROSITE" id="PS50003">
    <property type="entry name" value="PH_DOMAIN"/>
    <property type="match status" value="1"/>
</dbReference>
<evidence type="ECO:0000259" key="6">
    <source>
        <dbReference type="PROSITE" id="PS50003"/>
    </source>
</evidence>
<dbReference type="GO" id="GO:0006887">
    <property type="term" value="P:exocytosis"/>
    <property type="evidence" value="ECO:0007669"/>
    <property type="project" value="TreeGrafter"/>
</dbReference>
<dbReference type="Gene3D" id="2.60.120.680">
    <property type="entry name" value="GOLD domain"/>
    <property type="match status" value="2"/>
</dbReference>
<keyword evidence="3" id="KW-0445">Lipid transport</keyword>
<evidence type="ECO:0000256" key="4">
    <source>
        <dbReference type="ARBA" id="ARBA00023121"/>
    </source>
</evidence>
<comment type="caution">
    <text evidence="8">The sequence shown here is derived from an EMBL/GenBank/DDBJ whole genome shotgun (WGS) entry which is preliminary data.</text>
</comment>
<name>A0A9P3H3H2_9FUNG</name>
<feature type="region of interest" description="Disordered" evidence="5">
    <location>
        <begin position="53"/>
        <end position="183"/>
    </location>
</feature>
<feature type="compositionally biased region" description="Polar residues" evidence="5">
    <location>
        <begin position="78"/>
        <end position="88"/>
    </location>
</feature>
<accession>A0A9P3H3H2</accession>
<protein>
    <submittedName>
        <fullName evidence="8">Oxysterol-binding protein-related protein 3/6/7</fullName>
    </submittedName>
</protein>
<reference evidence="8" key="1">
    <citation type="submission" date="2021-11" db="EMBL/GenBank/DDBJ databases">
        <authorList>
            <person name="Herlambang A."/>
            <person name="Guo Y."/>
            <person name="Takashima Y."/>
            <person name="Nishizawa T."/>
        </authorList>
    </citation>
    <scope>NUCLEOTIDE SEQUENCE</scope>
    <source>
        <strain evidence="8">E1425</strain>
    </source>
</reference>
<dbReference type="GO" id="GO:0097038">
    <property type="term" value="C:perinuclear endoplasmic reticulum"/>
    <property type="evidence" value="ECO:0007669"/>
    <property type="project" value="TreeGrafter"/>
</dbReference>
<feature type="compositionally biased region" description="Acidic residues" evidence="5">
    <location>
        <begin position="574"/>
        <end position="595"/>
    </location>
</feature>
<keyword evidence="2" id="KW-0813">Transport</keyword>
<dbReference type="InterPro" id="IPR036598">
    <property type="entry name" value="GOLD_dom_sf"/>
</dbReference>
<dbReference type="GO" id="GO:0030011">
    <property type="term" value="P:maintenance of cell polarity"/>
    <property type="evidence" value="ECO:0007669"/>
    <property type="project" value="TreeGrafter"/>
</dbReference>
<dbReference type="InterPro" id="IPR009038">
    <property type="entry name" value="GOLD_dom"/>
</dbReference>
<dbReference type="AlphaFoldDB" id="A0A9P3H3H2"/>
<dbReference type="GO" id="GO:0034727">
    <property type="term" value="P:piecemeal microautophagy of the nucleus"/>
    <property type="evidence" value="ECO:0007669"/>
    <property type="project" value="TreeGrafter"/>
</dbReference>
<dbReference type="GO" id="GO:0006897">
    <property type="term" value="P:endocytosis"/>
    <property type="evidence" value="ECO:0007669"/>
    <property type="project" value="TreeGrafter"/>
</dbReference>
<dbReference type="Gene3D" id="2.30.29.30">
    <property type="entry name" value="Pleckstrin-homology domain (PH domain)/Phosphotyrosine-binding domain (PTB)"/>
    <property type="match status" value="1"/>
</dbReference>
<evidence type="ECO:0000256" key="3">
    <source>
        <dbReference type="ARBA" id="ARBA00023055"/>
    </source>
</evidence>
<dbReference type="Proteomes" id="UP000827284">
    <property type="component" value="Unassembled WGS sequence"/>
</dbReference>
<sequence length="1001" mass="112805">MQEIEVPPRDVFQHYVHVDQPGKTLVWWFSTKKKNISFGLYFRKSSAVPSQLKSNAQAPSLTSATPPSSALSQHQRGHSSTSPSSQHATIPAHAPTHQSRPQSITSRPSHSKANSSASGGVLSSSPKKSSRISHYASSRGSGSAETSASDDDTPTHSAGLQSPSQSSLPSTTQPSLRKKKTVAKLKDPDLVEILPIQHYDSSSGPVRGEHTIKEEGSYVLVFDNSFSINTSKRLTFFVALEERGPKLMSQPTSEMSGWMLKKKRKRMQGWAKRWFQIDNGILSYSKFQNGPCRGKVHLVLSTVTVSQASNMIHIDSGTMVYHLKALTSDDYRAWTSIIKEFKSAEHRAVQDSVHRMTLRDSASAHKRTQLRNSWIASSKDLDQLKETMSAMDAGFRNIKEQLDSFRAQAESISNGKDSRERQSSNDSKFKLRKFSLPSLQRTTSDGSISSALSLESVHSKLQASFVKLKTDKEKAFELMRSEMDRWEQNEKHYRQLLAENETLAMHQHRPAGERSTLSRLALEEAFIAHTRTSMISDRADSITSSLHTGGSDVFYDAMEEDGVLTTNMSSTDLSDLEGEGFDDHDDNSSDEDEFVDGQTHSLEPAPPKPRSVLEEGPIVRRSALPAPVSGEDISLLSILRKNVGKDLSTVAMPVSLNEPINVLQRLCEELEYSELLDTAAKLPDSLERMVYVAAFAVSGYASSQWRAGRKPFNPLHGETFEYVCPEKGFKFISEKVSHYPPVMACHAESTHNWSLSMDSRAKTKFWGKSMELMPNGTIHIYLHKYNDHYTIVKPSTWMRNLMAGTKYLEHTGELKITNHTTKDTCVLTFKESSFFSGTKHELHGHVMAPNGAKKRTLQGRWSESLLEEVAPNKLERLWRCNAPPPNHERYYGFTEFTTHLNEITPGLEAKLPKTDTRFRPDQSLFERGQVEEADKEKLRVEQKQRELRKAMESRGEAWQARWFEKKVDPQTEDPEGQTWVYKGGYWEARENGEWNEKIALW</sequence>
<dbReference type="Gene3D" id="3.30.70.3490">
    <property type="match status" value="1"/>
</dbReference>
<dbReference type="EMBL" id="BQFW01000002">
    <property type="protein sequence ID" value="GJJ69043.1"/>
    <property type="molecule type" value="Genomic_DNA"/>
</dbReference>
<evidence type="ECO:0000313" key="8">
    <source>
        <dbReference type="EMBL" id="GJJ69043.1"/>
    </source>
</evidence>
<evidence type="ECO:0000259" key="7">
    <source>
        <dbReference type="PROSITE" id="PS50866"/>
    </source>
</evidence>
<evidence type="ECO:0000313" key="9">
    <source>
        <dbReference type="Proteomes" id="UP000827284"/>
    </source>
</evidence>
<dbReference type="GO" id="GO:0005886">
    <property type="term" value="C:plasma membrane"/>
    <property type="evidence" value="ECO:0007669"/>
    <property type="project" value="TreeGrafter"/>
</dbReference>
<dbReference type="PROSITE" id="PS50866">
    <property type="entry name" value="GOLD"/>
    <property type="match status" value="1"/>
</dbReference>
<evidence type="ECO:0000256" key="1">
    <source>
        <dbReference type="ARBA" id="ARBA00008842"/>
    </source>
</evidence>
<dbReference type="InterPro" id="IPR011993">
    <property type="entry name" value="PH-like_dom_sf"/>
</dbReference>
<comment type="similarity">
    <text evidence="1">Belongs to the OSBP family.</text>
</comment>
<dbReference type="GO" id="GO:0005829">
    <property type="term" value="C:cytosol"/>
    <property type="evidence" value="ECO:0007669"/>
    <property type="project" value="TreeGrafter"/>
</dbReference>
<dbReference type="InterPro" id="IPR041680">
    <property type="entry name" value="PH_8"/>
</dbReference>
<dbReference type="SUPFAM" id="SSF50729">
    <property type="entry name" value="PH domain-like"/>
    <property type="match status" value="1"/>
</dbReference>
<feature type="compositionally biased region" description="Low complexity" evidence="5">
    <location>
        <begin position="160"/>
        <end position="175"/>
    </location>
</feature>
<feature type="compositionally biased region" description="Low complexity" evidence="5">
    <location>
        <begin position="56"/>
        <end position="73"/>
    </location>
</feature>
<evidence type="ECO:0000256" key="5">
    <source>
        <dbReference type="SAM" id="MobiDB-lite"/>
    </source>
</evidence>
<reference evidence="8" key="2">
    <citation type="journal article" date="2022" name="Microbiol. Resour. Announc.">
        <title>Whole-Genome Sequence of Entomortierella parvispora E1425, a Mucoromycotan Fungus Associated with Burkholderiaceae-Related Endosymbiotic Bacteria.</title>
        <authorList>
            <person name="Herlambang A."/>
            <person name="Guo Y."/>
            <person name="Takashima Y."/>
            <person name="Narisawa K."/>
            <person name="Ohta H."/>
            <person name="Nishizawa T."/>
        </authorList>
    </citation>
    <scope>NUCLEOTIDE SEQUENCE</scope>
    <source>
        <strain evidence="8">E1425</strain>
    </source>
</reference>
<feature type="compositionally biased region" description="Polar residues" evidence="5">
    <location>
        <begin position="96"/>
        <end position="114"/>
    </location>
</feature>
<dbReference type="Pfam" id="PF01237">
    <property type="entry name" value="Oxysterol_BP"/>
    <property type="match status" value="1"/>
</dbReference>
<feature type="compositionally biased region" description="Low complexity" evidence="5">
    <location>
        <begin position="115"/>
        <end position="127"/>
    </location>
</feature>
<gene>
    <name evidence="8" type="ORF">EMPS_01389</name>
</gene>
<dbReference type="InterPro" id="IPR037239">
    <property type="entry name" value="OSBP_sf"/>
</dbReference>
<dbReference type="PANTHER" id="PTHR10972:SF203">
    <property type="entry name" value="OXYSTEROL-BINDING PROTEIN HOMOLOG 3"/>
    <property type="match status" value="1"/>
</dbReference>
<dbReference type="Gene3D" id="2.40.160.120">
    <property type="match status" value="1"/>
</dbReference>
<dbReference type="OrthoDB" id="1854502at2759"/>
<dbReference type="Pfam" id="PF15409">
    <property type="entry name" value="PH_8"/>
    <property type="match status" value="1"/>
</dbReference>
<dbReference type="GO" id="GO:0032541">
    <property type="term" value="C:cortical endoplasmic reticulum"/>
    <property type="evidence" value="ECO:0007669"/>
    <property type="project" value="TreeGrafter"/>
</dbReference>
<feature type="domain" description="GOLD" evidence="7">
    <location>
        <begin position="1"/>
        <end position="240"/>
    </location>
</feature>
<dbReference type="InterPro" id="IPR000648">
    <property type="entry name" value="Oxysterol-bd"/>
</dbReference>
<dbReference type="SUPFAM" id="SSF101576">
    <property type="entry name" value="Supernatant protein factor (SPF), C-terminal domain"/>
    <property type="match status" value="1"/>
</dbReference>
<dbReference type="InterPro" id="IPR001849">
    <property type="entry name" value="PH_domain"/>
</dbReference>
<keyword evidence="9" id="KW-1185">Reference proteome</keyword>
<dbReference type="PANTHER" id="PTHR10972">
    <property type="entry name" value="OXYSTEROL-BINDING PROTEIN-RELATED"/>
    <property type="match status" value="1"/>
</dbReference>
<dbReference type="GO" id="GO:0035621">
    <property type="term" value="P:ER to Golgi ceramide transport"/>
    <property type="evidence" value="ECO:0007669"/>
    <property type="project" value="TreeGrafter"/>
</dbReference>
<evidence type="ECO:0000256" key="2">
    <source>
        <dbReference type="ARBA" id="ARBA00022448"/>
    </source>
</evidence>
<dbReference type="GO" id="GO:0032934">
    <property type="term" value="F:sterol binding"/>
    <property type="evidence" value="ECO:0007669"/>
    <property type="project" value="TreeGrafter"/>
</dbReference>
<dbReference type="FunFam" id="2.40.160.120:FF:000001">
    <property type="entry name" value="Oxysterol-binding protein"/>
    <property type="match status" value="1"/>
</dbReference>
<proteinExistence type="inferred from homology"/>